<protein>
    <submittedName>
        <fullName evidence="1">Uncharacterized protein</fullName>
    </submittedName>
</protein>
<dbReference type="RefSeq" id="WP_181353821.1">
    <property type="nucleotide sequence ID" value="NZ_JABJWZ010000041.1"/>
</dbReference>
<reference evidence="2" key="1">
    <citation type="submission" date="2020-05" db="EMBL/GenBank/DDBJ databases">
        <title>Classification of alakaliphilic streptomycetes isolated from an alkaline soil next to Lonar Crater, India and a proposal for the recognition of Streptomyces alkaliterrae sp. nov.</title>
        <authorList>
            <person name="Golinska P."/>
        </authorList>
    </citation>
    <scope>NUCLEOTIDE SEQUENCE [LARGE SCALE GENOMIC DNA]</scope>
    <source>
        <strain evidence="2">OF3</strain>
    </source>
</reference>
<accession>A0A7W3ZM63</accession>
<dbReference type="AlphaFoldDB" id="A0A7W3ZM63"/>
<sequence>MAIPGNLLSATAESIDPNTSGWRARTNCTIASGTGGRNGPLCLDTVSVAAGEVRAETVSTYVVVPGETYQCFADAAGAQVERIGIEWLTASGTQVALTWSLTTATASTSWHRVGVAGVCPATATRARLVTSYTASGANVHHFWENFYLGLPKRSPGNLLSFNVESGGEVGLGGWAVETNGTLGRLVPPVGWGVNAYLAGAHVVTLTATGAGNTAMACTERPSAQPGVEYLAYAYLGPPTIASAAWIELRFADGAGNLIGTKRGPLSAPGTSLYRQRVSGIAPAGTAAAYMAVGIDSAAGGQVLRVEGAVITQAPDVGVTGSVTPYEDATFEAGVGSWTVLSGPATLARSTPHGAAGLDGSYSLTLTSASTGTTTIRSGLWPLGAGPQQWRWYVASQVAAGSWTMTRRVRWYDAAQVEISSVSSSPIAVPSPGWWSLSNDGPAPAGAEFGAIEYVAEATAAGSTLYLDRVALWRQLPLIEVTAHEATGSVGLVFRDLPVGAVMSLWRVDDTGQRALVRGPDGLLDRAPIVSDVLTIEDYEAPLGVPVRYIMERWTTGGAGAGTATTAIVTIPPGDRNFVWLKDVGHPQRNTRVPVERAPDWQRPIAQAEHRVRGARNTVVFSDVRGGLEGTLTVWTRSDEERHRLHWLLDSGHPLLVQAAPGMGVEDVYAAVGEVTEGRVVEYAPDEWRTWSLPLTEVDKPTTVGVAGTAGRTWQDVLTEHTTWEHVLGRYPTWEAVLLDRPRGGA</sequence>
<evidence type="ECO:0000313" key="2">
    <source>
        <dbReference type="Proteomes" id="UP000525686"/>
    </source>
</evidence>
<dbReference type="Gene3D" id="2.60.120.260">
    <property type="entry name" value="Galactose-binding domain-like"/>
    <property type="match status" value="1"/>
</dbReference>
<comment type="caution">
    <text evidence="1">The sequence shown here is derived from an EMBL/GenBank/DDBJ whole genome shotgun (WGS) entry which is preliminary data.</text>
</comment>
<name>A0A7W3ZM63_9ACTN</name>
<dbReference type="EMBL" id="JABJWZ010000041">
    <property type="protein sequence ID" value="MBB1253166.1"/>
    <property type="molecule type" value="Genomic_DNA"/>
</dbReference>
<evidence type="ECO:0000313" key="1">
    <source>
        <dbReference type="EMBL" id="MBB1253166.1"/>
    </source>
</evidence>
<proteinExistence type="predicted"/>
<organism evidence="1 2">
    <name type="scientific">Streptomyces alkaliterrae</name>
    <dbReference type="NCBI Taxonomy" id="2213162"/>
    <lineage>
        <taxon>Bacteria</taxon>
        <taxon>Bacillati</taxon>
        <taxon>Actinomycetota</taxon>
        <taxon>Actinomycetes</taxon>
        <taxon>Kitasatosporales</taxon>
        <taxon>Streptomycetaceae</taxon>
        <taxon>Streptomyces</taxon>
    </lineage>
</organism>
<gene>
    <name evidence="1" type="ORF">H3146_07250</name>
</gene>
<dbReference type="Proteomes" id="UP000525686">
    <property type="component" value="Unassembled WGS sequence"/>
</dbReference>